<comment type="similarity">
    <text evidence="2">Belongs to the MYBBP1A family.</text>
</comment>
<dbReference type="InParanoid" id="A0A448YR88"/>
<dbReference type="InterPro" id="IPR016024">
    <property type="entry name" value="ARM-type_fold"/>
</dbReference>
<evidence type="ECO:0000313" key="6">
    <source>
        <dbReference type="Proteomes" id="UP000290900"/>
    </source>
</evidence>
<reference evidence="5 6" key="1">
    <citation type="submission" date="2018-12" db="EMBL/GenBank/DDBJ databases">
        <authorList>
            <person name="Tiukova I."/>
            <person name="Dainat J."/>
        </authorList>
    </citation>
    <scope>NUCLEOTIDE SEQUENCE [LARGE SCALE GENOMIC DNA]</scope>
</reference>
<protein>
    <submittedName>
        <fullName evidence="5">DEKNAAC104604</fullName>
    </submittedName>
</protein>
<evidence type="ECO:0000256" key="1">
    <source>
        <dbReference type="ARBA" id="ARBA00004123"/>
    </source>
</evidence>
<evidence type="ECO:0000313" key="5">
    <source>
        <dbReference type="EMBL" id="VEU23421.1"/>
    </source>
</evidence>
<name>A0A448YR88_BRENA</name>
<dbReference type="GO" id="GO:0006355">
    <property type="term" value="P:regulation of DNA-templated transcription"/>
    <property type="evidence" value="ECO:0007669"/>
    <property type="project" value="InterPro"/>
</dbReference>
<comment type="subcellular location">
    <subcellularLocation>
        <location evidence="1">Nucleus</location>
    </subcellularLocation>
</comment>
<proteinExistence type="inferred from homology"/>
<dbReference type="FunCoup" id="A0A448YR88">
    <property type="interactions" value="392"/>
</dbReference>
<sequence length="991" mass="112297">MGSVSKDDYYRLASDLEPERISAATSLIKGLSAADNKDDWKYAIDRLIKGLSSSRASARVGFSLCLGEILSILINDKDDYSVEQFLKDLNRKLHENSAHSNGKNVRALLFGRLFGYQSLINANVLQGHIDQILMVYDALIQIGLTKSWIREICFVTICKSLKTLKLDQNDEVIVELLRKLKKNHLLLSPEGLLVYLSIDPEKRQVLTQEAGIEDEGWKNGNPLAKGNLEMLVKVLTDSAASGSDDANGERKSRQMGSWTPTLHYVWTPLLQELASPYTGVPEKKHKKHKKSKRRDTSGPIALTEFWQPVVDNQFFKLSASPERKYWGFQILNQALTISSLTTDQVASLLSPNLIRSLINQSSKENRMLHSVAKNTLRALVSTSKEYEERRMPILKELLHASLNFDKLTKSKTVNDILDFCESKQSLSEVIEYLTSLEKESHEDIIKYQLFTLDSSLKLVRTKKETFGNNPELLKTVLNYLIEHSFLTKKADPTRFTERMSKLSAERLFSILSEAMSLEGETDWPNYVIERLKLFDPQLGDGVDAYDMRFDCEGELAELKSEAIRTLDKIKSEMKRTNPDDPRKEILKCFEILFSVSLIELYTGGSESASILSDLKVAFEKSSNGEGDEGDNVMQVLIDLMLLYINQRSTLMKKVAFTIWRNLVDRVDNEQLERLFEILLTKENKLGQETLFDVGDEEGSSDDSSTSDEEPETDMNASVSGEMMADEPNDDERKRKIEEVDRNTTSALSKALRISEAEDSGVEVSKGADADVEQDEDEEEGEVDSDMDSDEESMSDEEMMALDSTLSQIFKQRREAMQSIEGRSGNQRKIEAHDAREMMIFFKNRVLDLLEIFSDKRPTDALNLKILFTLLDLIALTMDKNVGMKAHKLIRKICKGKMKLESEDDAVDAIRHVQDAASHSKIQAHTSACSHVSLFLTKLLSQQFGDDGLDKAFDSYYLCFKKWAADGDDKITSAMFLDLINWTSSRRHDIKK</sequence>
<dbReference type="STRING" id="13370.A0A448YR88"/>
<feature type="compositionally biased region" description="Acidic residues" evidence="4">
    <location>
        <begin position="693"/>
        <end position="712"/>
    </location>
</feature>
<dbReference type="PANTHER" id="PTHR13213">
    <property type="entry name" value="MYB-BINDING PROTEIN 1A FAMILY MEMBER"/>
    <property type="match status" value="1"/>
</dbReference>
<dbReference type="EMBL" id="CAACVR010000045">
    <property type="protein sequence ID" value="VEU23421.1"/>
    <property type="molecule type" value="Genomic_DNA"/>
</dbReference>
<dbReference type="SUPFAM" id="SSF48371">
    <property type="entry name" value="ARM repeat"/>
    <property type="match status" value="1"/>
</dbReference>
<feature type="compositionally biased region" description="Basic residues" evidence="4">
    <location>
        <begin position="283"/>
        <end position="293"/>
    </location>
</feature>
<keyword evidence="6" id="KW-1185">Reference proteome</keyword>
<dbReference type="Proteomes" id="UP000290900">
    <property type="component" value="Unassembled WGS sequence"/>
</dbReference>
<feature type="region of interest" description="Disordered" evidence="4">
    <location>
        <begin position="691"/>
        <end position="795"/>
    </location>
</feature>
<evidence type="ECO:0000256" key="2">
    <source>
        <dbReference type="ARBA" id="ARBA00006809"/>
    </source>
</evidence>
<dbReference type="GO" id="GO:0000182">
    <property type="term" value="F:rDNA binding"/>
    <property type="evidence" value="ECO:0007669"/>
    <property type="project" value="TreeGrafter"/>
</dbReference>
<accession>A0A448YR88</accession>
<feature type="compositionally biased region" description="Basic and acidic residues" evidence="4">
    <location>
        <begin position="730"/>
        <end position="741"/>
    </location>
</feature>
<gene>
    <name evidence="5" type="ORF">BRENAR_LOCUS4151</name>
</gene>
<evidence type="ECO:0000256" key="3">
    <source>
        <dbReference type="ARBA" id="ARBA00023242"/>
    </source>
</evidence>
<feature type="region of interest" description="Disordered" evidence="4">
    <location>
        <begin position="277"/>
        <end position="296"/>
    </location>
</feature>
<organism evidence="5 6">
    <name type="scientific">Brettanomyces naardenensis</name>
    <name type="common">Yeast</name>
    <dbReference type="NCBI Taxonomy" id="13370"/>
    <lineage>
        <taxon>Eukaryota</taxon>
        <taxon>Fungi</taxon>
        <taxon>Dikarya</taxon>
        <taxon>Ascomycota</taxon>
        <taxon>Saccharomycotina</taxon>
        <taxon>Pichiomycetes</taxon>
        <taxon>Pichiales</taxon>
        <taxon>Pichiaceae</taxon>
        <taxon>Brettanomyces</taxon>
    </lineage>
</organism>
<dbReference type="GO" id="GO:0005730">
    <property type="term" value="C:nucleolus"/>
    <property type="evidence" value="ECO:0007669"/>
    <property type="project" value="InterPro"/>
</dbReference>
<dbReference type="Pfam" id="PF04931">
    <property type="entry name" value="DNA_pol_phi"/>
    <property type="match status" value="1"/>
</dbReference>
<dbReference type="PANTHER" id="PTHR13213:SF2">
    <property type="entry name" value="MYB-BINDING PROTEIN 1A"/>
    <property type="match status" value="1"/>
</dbReference>
<feature type="compositionally biased region" description="Acidic residues" evidence="4">
    <location>
        <begin position="769"/>
        <end position="795"/>
    </location>
</feature>
<dbReference type="InterPro" id="IPR007015">
    <property type="entry name" value="DNA_pol_V/MYBBP1A"/>
</dbReference>
<keyword evidence="3" id="KW-0539">Nucleus</keyword>
<evidence type="ECO:0000256" key="4">
    <source>
        <dbReference type="SAM" id="MobiDB-lite"/>
    </source>
</evidence>
<dbReference type="AlphaFoldDB" id="A0A448YR88"/>
<dbReference type="OrthoDB" id="342531at2759"/>